<feature type="chain" id="PRO_5013200951" evidence="1">
    <location>
        <begin position="24"/>
        <end position="341"/>
    </location>
</feature>
<evidence type="ECO:0000313" key="3">
    <source>
        <dbReference type="Proteomes" id="UP000184120"/>
    </source>
</evidence>
<name>A0A1M6ZDC3_9FLAO</name>
<dbReference type="Proteomes" id="UP000184120">
    <property type="component" value="Unassembled WGS sequence"/>
</dbReference>
<accession>A0A1M6ZDC3</accession>
<reference evidence="3" key="1">
    <citation type="submission" date="2016-11" db="EMBL/GenBank/DDBJ databases">
        <authorList>
            <person name="Varghese N."/>
            <person name="Submissions S."/>
        </authorList>
    </citation>
    <scope>NUCLEOTIDE SEQUENCE [LARGE SCALE GENOMIC DNA]</scope>
    <source>
        <strain evidence="3">DSM 27989</strain>
    </source>
</reference>
<protein>
    <submittedName>
        <fullName evidence="2">Uncharacterized protein</fullName>
    </submittedName>
</protein>
<feature type="signal peptide" evidence="1">
    <location>
        <begin position="1"/>
        <end position="23"/>
    </location>
</feature>
<sequence>MKNKNVLNYFLLLMLLFSTFLSAQEFKMGSYNSGWIPVNSSAGVTIKDFLKIQLDMQSRTDYKNWSIVARVISPIKNADNKEFPVNKLKFKFGNYTTQQYYSKNYPTTAQLGAIQGDIAMNFTRSYFIKNSQVSTNTNGEYGNILLNYDLIIEGGSYLNNLKSWNNYNIQLELTLLDGFSNVISSVVTNTFSMQISPQGNYPNTPSFSISVDGSATNGELVFSTMSDYINGVRKEYINGLNVSSDTACEIQVSSQNAYLSTSSSNNLDLNSVRIQLRDTETNKLSNEIKLSTYNQTLLTSSQAISGKKYTIIYSTAASDQKIMNSKSGNYSTTLLYTISPQ</sequence>
<gene>
    <name evidence="2" type="ORF">SAMN05443634_107269</name>
</gene>
<evidence type="ECO:0000313" key="2">
    <source>
        <dbReference type="EMBL" id="SHL28478.1"/>
    </source>
</evidence>
<dbReference type="AlphaFoldDB" id="A0A1M6ZDC3"/>
<dbReference type="STRING" id="1434701.SAMN05443634_107269"/>
<proteinExistence type="predicted"/>
<keyword evidence="1" id="KW-0732">Signal</keyword>
<dbReference type="EMBL" id="FRBH01000007">
    <property type="protein sequence ID" value="SHL28478.1"/>
    <property type="molecule type" value="Genomic_DNA"/>
</dbReference>
<evidence type="ECO:0000256" key="1">
    <source>
        <dbReference type="SAM" id="SignalP"/>
    </source>
</evidence>
<organism evidence="2 3">
    <name type="scientific">Chishuiella changwenlii</name>
    <dbReference type="NCBI Taxonomy" id="1434701"/>
    <lineage>
        <taxon>Bacteria</taxon>
        <taxon>Pseudomonadati</taxon>
        <taxon>Bacteroidota</taxon>
        <taxon>Flavobacteriia</taxon>
        <taxon>Flavobacteriales</taxon>
        <taxon>Weeksellaceae</taxon>
        <taxon>Chishuiella</taxon>
    </lineage>
</organism>